<dbReference type="EMBL" id="GIFC01002627">
    <property type="protein sequence ID" value="MXU84710.1"/>
    <property type="molecule type" value="Transcribed_RNA"/>
</dbReference>
<keyword evidence="1" id="KW-0732">Signal</keyword>
<accession>A0A6B0U7P9</accession>
<evidence type="ECO:0000313" key="2">
    <source>
        <dbReference type="EMBL" id="MXU84710.1"/>
    </source>
</evidence>
<protein>
    <submittedName>
        <fullName evidence="2">Putative secreted protein</fullName>
    </submittedName>
</protein>
<feature type="signal peptide" evidence="1">
    <location>
        <begin position="1"/>
        <end position="16"/>
    </location>
</feature>
<name>A0A6B0U7P9_IXORI</name>
<proteinExistence type="predicted"/>
<reference evidence="2" key="1">
    <citation type="submission" date="2019-12" db="EMBL/GenBank/DDBJ databases">
        <title>An insight into the sialome of adult female Ixodes ricinus ticks feeding for 6 days.</title>
        <authorList>
            <person name="Perner J."/>
            <person name="Ribeiro J.M.C."/>
        </authorList>
    </citation>
    <scope>NUCLEOTIDE SEQUENCE</scope>
    <source>
        <strain evidence="2">Semi-engorged</strain>
        <tissue evidence="2">Salivary glands</tissue>
    </source>
</reference>
<feature type="chain" id="PRO_5025617136" evidence="1">
    <location>
        <begin position="17"/>
        <end position="82"/>
    </location>
</feature>
<dbReference type="AlphaFoldDB" id="A0A6B0U7P9"/>
<organism evidence="2">
    <name type="scientific">Ixodes ricinus</name>
    <name type="common">Common tick</name>
    <name type="synonym">Acarus ricinus</name>
    <dbReference type="NCBI Taxonomy" id="34613"/>
    <lineage>
        <taxon>Eukaryota</taxon>
        <taxon>Metazoa</taxon>
        <taxon>Ecdysozoa</taxon>
        <taxon>Arthropoda</taxon>
        <taxon>Chelicerata</taxon>
        <taxon>Arachnida</taxon>
        <taxon>Acari</taxon>
        <taxon>Parasitiformes</taxon>
        <taxon>Ixodida</taxon>
        <taxon>Ixodoidea</taxon>
        <taxon>Ixodidae</taxon>
        <taxon>Ixodinae</taxon>
        <taxon>Ixodes</taxon>
    </lineage>
</organism>
<sequence>MFFLFLFFFYWDIIISKKLSSLCSIIHVVPPVSSSVNETVCFRFSIGKAHSSLPLFSRHLLTTFAYTKSHLSCIVLNSFTHL</sequence>
<evidence type="ECO:0000256" key="1">
    <source>
        <dbReference type="SAM" id="SignalP"/>
    </source>
</evidence>